<dbReference type="EMBL" id="CM047748">
    <property type="protein sequence ID" value="KAJ0015150.1"/>
    <property type="molecule type" value="Genomic_DNA"/>
</dbReference>
<comment type="caution">
    <text evidence="1">The sequence shown here is derived from an EMBL/GenBank/DDBJ whole genome shotgun (WGS) entry which is preliminary data.</text>
</comment>
<gene>
    <name evidence="1" type="ORF">Pint_21763</name>
</gene>
<evidence type="ECO:0000313" key="1">
    <source>
        <dbReference type="EMBL" id="KAJ0015150.1"/>
    </source>
</evidence>
<proteinExistence type="predicted"/>
<protein>
    <submittedName>
        <fullName evidence="1">Uncharacterized protein</fullName>
    </submittedName>
</protein>
<reference evidence="2" key="1">
    <citation type="journal article" date="2023" name="G3 (Bethesda)">
        <title>Genome assembly and association tests identify interacting loci associated with vigor, precocity, and sex in interspecific pistachio rootstocks.</title>
        <authorList>
            <person name="Palmer W."/>
            <person name="Jacygrad E."/>
            <person name="Sagayaradj S."/>
            <person name="Cavanaugh K."/>
            <person name="Han R."/>
            <person name="Bertier L."/>
            <person name="Beede B."/>
            <person name="Kafkas S."/>
            <person name="Golino D."/>
            <person name="Preece J."/>
            <person name="Michelmore R."/>
        </authorList>
    </citation>
    <scope>NUCLEOTIDE SEQUENCE [LARGE SCALE GENOMIC DNA]</scope>
</reference>
<accession>A0ACC0XDP2</accession>
<dbReference type="Proteomes" id="UP001163603">
    <property type="component" value="Chromosome 13"/>
</dbReference>
<name>A0ACC0XDP2_9ROSI</name>
<evidence type="ECO:0000313" key="2">
    <source>
        <dbReference type="Proteomes" id="UP001163603"/>
    </source>
</evidence>
<organism evidence="1 2">
    <name type="scientific">Pistacia integerrima</name>
    <dbReference type="NCBI Taxonomy" id="434235"/>
    <lineage>
        <taxon>Eukaryota</taxon>
        <taxon>Viridiplantae</taxon>
        <taxon>Streptophyta</taxon>
        <taxon>Embryophyta</taxon>
        <taxon>Tracheophyta</taxon>
        <taxon>Spermatophyta</taxon>
        <taxon>Magnoliopsida</taxon>
        <taxon>eudicotyledons</taxon>
        <taxon>Gunneridae</taxon>
        <taxon>Pentapetalae</taxon>
        <taxon>rosids</taxon>
        <taxon>malvids</taxon>
        <taxon>Sapindales</taxon>
        <taxon>Anacardiaceae</taxon>
        <taxon>Pistacia</taxon>
    </lineage>
</organism>
<sequence>MSSNDGNIQKLKFFTENELEKATDSYNETRILGQGGQGTVYKGMLEEGRIIAVKRLKKVAERVDVFINEDGKEEEIIVFANLTERCLKLNGRKRPTMREVTTKLAGIRISIGASILKQNCEEGDYVDGDINSQLKASSSFTGSFFE</sequence>
<keyword evidence="2" id="KW-1185">Reference proteome</keyword>